<feature type="transmembrane region" description="Helical" evidence="1">
    <location>
        <begin position="133"/>
        <end position="152"/>
    </location>
</feature>
<name>A0A0F2TCG3_STRR3</name>
<feature type="transmembrane region" description="Helical" evidence="1">
    <location>
        <begin position="35"/>
        <end position="54"/>
    </location>
</feature>
<dbReference type="RefSeq" id="WP_045698095.1">
    <property type="nucleotide sequence ID" value="NZ_JZKH01000035.1"/>
</dbReference>
<sequence length="312" mass="32108">MVKNGWAVAGWGVGFAGFGAGCALSGTALFGASWVGWLLAAVGVTAVGAGIGVVRGRPPRRLLRALCGPAAVAAWGLLMDVLALLFGQAVDSVPGAVQHVLGATGALLLAAAARRPGGAAGVRREAAVEAAPANVQVACWIGTTAFLPYVVMKLTWAFGGSFAGLSGDRMYDGYVRNGSSGIWLALERWGLDGTALLAAVGVFLLWGLVRPWGQVFPRWTVVLSGRRVPRWLPLAPALVGAATLVPYGLGMTGYLALCTAGVVEVRRADFGTGELASTSAMLQIGWVGAVAFAGFGLALAVATRSYWRRTAR</sequence>
<comment type="caution">
    <text evidence="2">The sequence shown here is derived from an EMBL/GenBank/DDBJ whole genome shotgun (WGS) entry which is preliminary data.</text>
</comment>
<keyword evidence="3" id="KW-1185">Reference proteome</keyword>
<keyword evidence="1" id="KW-0812">Transmembrane</keyword>
<dbReference type="PATRIC" id="fig|359131.3.peg.4292"/>
<dbReference type="AlphaFoldDB" id="A0A0F2TCG3"/>
<feature type="transmembrane region" description="Helical" evidence="1">
    <location>
        <begin position="189"/>
        <end position="209"/>
    </location>
</feature>
<feature type="transmembrane region" description="Helical" evidence="1">
    <location>
        <begin position="284"/>
        <end position="307"/>
    </location>
</feature>
<feature type="transmembrane region" description="Helical" evidence="1">
    <location>
        <begin position="66"/>
        <end position="90"/>
    </location>
</feature>
<proteinExistence type="predicted"/>
<feature type="transmembrane region" description="Helical" evidence="1">
    <location>
        <begin position="230"/>
        <end position="249"/>
    </location>
</feature>
<feature type="transmembrane region" description="Helical" evidence="1">
    <location>
        <begin position="96"/>
        <end position="113"/>
    </location>
</feature>
<dbReference type="EMBL" id="JZKH01000035">
    <property type="protein sequence ID" value="KJS60859.1"/>
    <property type="molecule type" value="Genomic_DNA"/>
</dbReference>
<keyword evidence="1" id="KW-0472">Membrane</keyword>
<dbReference type="Proteomes" id="UP000033699">
    <property type="component" value="Unassembled WGS sequence"/>
</dbReference>
<reference evidence="2 3" key="1">
    <citation type="submission" date="2015-02" db="EMBL/GenBank/DDBJ databases">
        <authorList>
            <person name="Ju K.-S."/>
            <person name="Doroghazi J.R."/>
            <person name="Metcalf W."/>
        </authorList>
    </citation>
    <scope>NUCLEOTIDE SEQUENCE [LARGE SCALE GENOMIC DNA]</scope>
    <source>
        <strain evidence="2 3">ATCC 31215</strain>
    </source>
</reference>
<evidence type="ECO:0000313" key="2">
    <source>
        <dbReference type="EMBL" id="KJS60859.1"/>
    </source>
</evidence>
<gene>
    <name evidence="2" type="ORF">VM95_18375</name>
</gene>
<evidence type="ECO:0000256" key="1">
    <source>
        <dbReference type="SAM" id="Phobius"/>
    </source>
</evidence>
<accession>A0A0F2TCG3</accession>
<organism evidence="2 3">
    <name type="scientific">Streptomyces rubellomurinus (strain ATCC 31215)</name>
    <dbReference type="NCBI Taxonomy" id="359131"/>
    <lineage>
        <taxon>Bacteria</taxon>
        <taxon>Bacillati</taxon>
        <taxon>Actinomycetota</taxon>
        <taxon>Actinomycetes</taxon>
        <taxon>Kitasatosporales</taxon>
        <taxon>Streptomycetaceae</taxon>
        <taxon>Streptomyces</taxon>
    </lineage>
</organism>
<dbReference type="PROSITE" id="PS51257">
    <property type="entry name" value="PROKAR_LIPOPROTEIN"/>
    <property type="match status" value="1"/>
</dbReference>
<evidence type="ECO:0000313" key="3">
    <source>
        <dbReference type="Proteomes" id="UP000033699"/>
    </source>
</evidence>
<keyword evidence="1" id="KW-1133">Transmembrane helix</keyword>
<protein>
    <submittedName>
        <fullName evidence="2">Uncharacterized protein</fullName>
    </submittedName>
</protein>